<evidence type="ECO:0000313" key="4">
    <source>
        <dbReference type="WBParaSite" id="TCLT_0000938001-mRNA-1"/>
    </source>
</evidence>
<dbReference type="WBParaSite" id="TCLT_0000938001-mRNA-1">
    <property type="protein sequence ID" value="TCLT_0000938001-mRNA-1"/>
    <property type="gene ID" value="TCLT_0000938001"/>
</dbReference>
<dbReference type="OMA" id="CECPSIC"/>
<reference evidence="4" key="1">
    <citation type="submission" date="2017-02" db="UniProtKB">
        <authorList>
            <consortium name="WormBaseParasite"/>
        </authorList>
    </citation>
    <scope>IDENTIFICATION</scope>
</reference>
<keyword evidence="3" id="KW-1185">Reference proteome</keyword>
<gene>
    <name evidence="2" type="ORF">TCLT_LOCUS9369</name>
</gene>
<dbReference type="Proteomes" id="UP000276776">
    <property type="component" value="Unassembled WGS sequence"/>
</dbReference>
<keyword evidence="1" id="KW-0472">Membrane</keyword>
<evidence type="ECO:0000313" key="2">
    <source>
        <dbReference type="EMBL" id="VDN06996.1"/>
    </source>
</evidence>
<sequence length="184" mass="20566">MIVSDEKIKKDEKEENLLLPDKINSINENEANLVISGTQAQLSKSALESIEHQRDFLRYTRYLRRMYRLRVLFAAFTFTGACLMGLSAAVAVYSNSCREQWSQWSKCHDATGFSTRYRCAEIEKAPCECPSICSSMIEVAEVSSLPKLHCSTPEGDSLMPHYAKGKLVLKASGGDFIATPRCSP</sequence>
<dbReference type="AlphaFoldDB" id="A0A0N5D8F0"/>
<evidence type="ECO:0000256" key="1">
    <source>
        <dbReference type="SAM" id="Phobius"/>
    </source>
</evidence>
<protein>
    <submittedName>
        <fullName evidence="4">Transmembrane protein</fullName>
    </submittedName>
</protein>
<dbReference type="EMBL" id="UYYF01004783">
    <property type="protein sequence ID" value="VDN06996.1"/>
    <property type="molecule type" value="Genomic_DNA"/>
</dbReference>
<reference evidence="2 3" key="2">
    <citation type="submission" date="2018-11" db="EMBL/GenBank/DDBJ databases">
        <authorList>
            <consortium name="Pathogen Informatics"/>
        </authorList>
    </citation>
    <scope>NUCLEOTIDE SEQUENCE [LARGE SCALE GENOMIC DNA]</scope>
</reference>
<proteinExistence type="predicted"/>
<name>A0A0N5D8F0_THECL</name>
<feature type="transmembrane region" description="Helical" evidence="1">
    <location>
        <begin position="71"/>
        <end position="93"/>
    </location>
</feature>
<accession>A0A0N5D8F0</accession>
<keyword evidence="1" id="KW-0812">Transmembrane</keyword>
<organism evidence="4">
    <name type="scientific">Thelazia callipaeda</name>
    <name type="common">Oriental eyeworm</name>
    <name type="synonym">Parasitic nematode</name>
    <dbReference type="NCBI Taxonomy" id="103827"/>
    <lineage>
        <taxon>Eukaryota</taxon>
        <taxon>Metazoa</taxon>
        <taxon>Ecdysozoa</taxon>
        <taxon>Nematoda</taxon>
        <taxon>Chromadorea</taxon>
        <taxon>Rhabditida</taxon>
        <taxon>Spirurina</taxon>
        <taxon>Spiruromorpha</taxon>
        <taxon>Thelazioidea</taxon>
        <taxon>Thelaziidae</taxon>
        <taxon>Thelazia</taxon>
    </lineage>
</organism>
<evidence type="ECO:0000313" key="3">
    <source>
        <dbReference type="Proteomes" id="UP000276776"/>
    </source>
</evidence>
<keyword evidence="1" id="KW-1133">Transmembrane helix</keyword>